<dbReference type="SUPFAM" id="SSF47598">
    <property type="entry name" value="Ribbon-helix-helix"/>
    <property type="match status" value="1"/>
</dbReference>
<accession>A0A3B0WJ09</accession>
<name>A0A3B0WJ09_9ZZZZ</name>
<gene>
    <name evidence="2" type="ORF">MNBD_CHLOROFLEXI01-111</name>
</gene>
<reference evidence="2" key="1">
    <citation type="submission" date="2018-06" db="EMBL/GenBank/DDBJ databases">
        <authorList>
            <person name="Zhirakovskaya E."/>
        </authorList>
    </citation>
    <scope>NUCLEOTIDE SEQUENCE</scope>
</reference>
<dbReference type="EMBL" id="UOEU01001107">
    <property type="protein sequence ID" value="VAW43544.1"/>
    <property type="molecule type" value="Genomic_DNA"/>
</dbReference>
<dbReference type="InterPro" id="IPR013321">
    <property type="entry name" value="Arc_rbn_hlx_hlx"/>
</dbReference>
<sequence length="77" mass="8746">MTTLTKRTTVYLEDGLHQALRVKAAVSNRSISELINEMVREGLAEDAEDLQAFRDREAEPVMSYEELLQDLQAHGKL</sequence>
<feature type="domain" description="Ribbon-helix-helix protein CopG" evidence="1">
    <location>
        <begin position="6"/>
        <end position="45"/>
    </location>
</feature>
<dbReference type="Gene3D" id="1.10.1220.10">
    <property type="entry name" value="Met repressor-like"/>
    <property type="match status" value="1"/>
</dbReference>
<dbReference type="Pfam" id="PF01402">
    <property type="entry name" value="RHH_1"/>
    <property type="match status" value="1"/>
</dbReference>
<evidence type="ECO:0000313" key="2">
    <source>
        <dbReference type="EMBL" id="VAW43544.1"/>
    </source>
</evidence>
<proteinExistence type="predicted"/>
<organism evidence="2">
    <name type="scientific">hydrothermal vent metagenome</name>
    <dbReference type="NCBI Taxonomy" id="652676"/>
    <lineage>
        <taxon>unclassified sequences</taxon>
        <taxon>metagenomes</taxon>
        <taxon>ecological metagenomes</taxon>
    </lineage>
</organism>
<dbReference type="GO" id="GO:0006355">
    <property type="term" value="P:regulation of DNA-templated transcription"/>
    <property type="evidence" value="ECO:0007669"/>
    <property type="project" value="InterPro"/>
</dbReference>
<dbReference type="AlphaFoldDB" id="A0A3B0WJ09"/>
<evidence type="ECO:0000259" key="1">
    <source>
        <dbReference type="Pfam" id="PF01402"/>
    </source>
</evidence>
<dbReference type="CDD" id="cd21631">
    <property type="entry name" value="RHH_CopG_NikR-like"/>
    <property type="match status" value="1"/>
</dbReference>
<protein>
    <recommendedName>
        <fullName evidence="1">Ribbon-helix-helix protein CopG domain-containing protein</fullName>
    </recommendedName>
</protein>
<dbReference type="InterPro" id="IPR002145">
    <property type="entry name" value="CopG"/>
</dbReference>
<dbReference type="InterPro" id="IPR010985">
    <property type="entry name" value="Ribbon_hlx_hlx"/>
</dbReference>